<keyword evidence="7" id="KW-0812">Transmembrane</keyword>
<evidence type="ECO:0000259" key="8">
    <source>
        <dbReference type="PROSITE" id="PS50111"/>
    </source>
</evidence>
<dbReference type="Pfam" id="PF00015">
    <property type="entry name" value="MCPsignal"/>
    <property type="match status" value="1"/>
</dbReference>
<comment type="subcellular location">
    <subcellularLocation>
        <location evidence="1">Cell inner membrane</location>
        <topology evidence="1">Multi-pass membrane protein</topology>
    </subcellularLocation>
</comment>
<evidence type="ECO:0000256" key="6">
    <source>
        <dbReference type="SAM" id="MobiDB-lite"/>
    </source>
</evidence>
<comment type="caution">
    <text evidence="11">The sequence shown here is derived from an EMBL/GenBank/DDBJ whole genome shotgun (WGS) entry which is preliminary data.</text>
</comment>
<gene>
    <name evidence="11" type="ORF">D3877_21940</name>
</gene>
<keyword evidence="2" id="KW-0997">Cell inner membrane</keyword>
<evidence type="ECO:0000256" key="7">
    <source>
        <dbReference type="SAM" id="Phobius"/>
    </source>
</evidence>
<dbReference type="OrthoDB" id="8476854at2"/>
<name>A0A418VTA5_9PROT</name>
<dbReference type="PANTHER" id="PTHR32089:SF112">
    <property type="entry name" value="LYSOZYME-LIKE PROTEIN-RELATED"/>
    <property type="match status" value="1"/>
</dbReference>
<comment type="similarity">
    <text evidence="4">Belongs to the methyl-accepting chemotaxis (MCP) protein family.</text>
</comment>
<feature type="transmembrane region" description="Helical" evidence="7">
    <location>
        <begin position="361"/>
        <end position="379"/>
    </location>
</feature>
<feature type="domain" description="Methyl-accepting transducer" evidence="8">
    <location>
        <begin position="467"/>
        <end position="710"/>
    </location>
</feature>
<evidence type="ECO:0000313" key="11">
    <source>
        <dbReference type="EMBL" id="RJF79703.1"/>
    </source>
</evidence>
<evidence type="ECO:0000256" key="1">
    <source>
        <dbReference type="ARBA" id="ARBA00004429"/>
    </source>
</evidence>
<dbReference type="GO" id="GO:0007165">
    <property type="term" value="P:signal transduction"/>
    <property type="evidence" value="ECO:0007669"/>
    <property type="project" value="UniProtKB-KW"/>
</dbReference>
<reference evidence="11 12" key="1">
    <citation type="submission" date="2018-09" db="EMBL/GenBank/DDBJ databases">
        <authorList>
            <person name="Zhu H."/>
        </authorList>
    </citation>
    <scope>NUCLEOTIDE SEQUENCE [LARGE SCALE GENOMIC DNA]</scope>
    <source>
        <strain evidence="11 12">K2W22B-5</strain>
    </source>
</reference>
<dbReference type="RefSeq" id="WP_119833154.1">
    <property type="nucleotide sequence ID" value="NZ_QYUL01000003.1"/>
</dbReference>
<dbReference type="PANTHER" id="PTHR32089">
    <property type="entry name" value="METHYL-ACCEPTING CHEMOTAXIS PROTEIN MCPB"/>
    <property type="match status" value="1"/>
</dbReference>
<keyword evidence="3 5" id="KW-0807">Transducer</keyword>
<feature type="domain" description="T-SNARE coiled-coil homology" evidence="9">
    <location>
        <begin position="626"/>
        <end position="688"/>
    </location>
</feature>
<proteinExistence type="inferred from homology"/>
<accession>A0A418VTA5</accession>
<evidence type="ECO:0000256" key="4">
    <source>
        <dbReference type="ARBA" id="ARBA00029447"/>
    </source>
</evidence>
<dbReference type="GO" id="GO:0005886">
    <property type="term" value="C:plasma membrane"/>
    <property type="evidence" value="ECO:0007669"/>
    <property type="project" value="UniProtKB-SubCell"/>
</dbReference>
<keyword evidence="7" id="KW-1133">Transmembrane helix</keyword>
<dbReference type="Proteomes" id="UP000283458">
    <property type="component" value="Unassembled WGS sequence"/>
</dbReference>
<dbReference type="InterPro" id="IPR038188">
    <property type="entry name" value="TorS_sensor_sf"/>
</dbReference>
<dbReference type="InterPro" id="IPR000727">
    <property type="entry name" value="T_SNARE_dom"/>
</dbReference>
<keyword evidence="12" id="KW-1185">Reference proteome</keyword>
<evidence type="ECO:0000256" key="5">
    <source>
        <dbReference type="PROSITE-ProRule" id="PRU00284"/>
    </source>
</evidence>
<dbReference type="SMART" id="SM00304">
    <property type="entry name" value="HAMP"/>
    <property type="match status" value="1"/>
</dbReference>
<dbReference type="InterPro" id="IPR004089">
    <property type="entry name" value="MCPsignal_dom"/>
</dbReference>
<feature type="transmembrane region" description="Helical" evidence="7">
    <location>
        <begin position="33"/>
        <end position="55"/>
    </location>
</feature>
<dbReference type="Pfam" id="PF21689">
    <property type="entry name" value="TorS_sensor_domain"/>
    <property type="match status" value="1"/>
</dbReference>
<evidence type="ECO:0000259" key="10">
    <source>
        <dbReference type="PROSITE" id="PS50885"/>
    </source>
</evidence>
<dbReference type="Gene3D" id="1.10.287.950">
    <property type="entry name" value="Methyl-accepting chemotaxis protein"/>
    <property type="match status" value="1"/>
</dbReference>
<sequence>MAVTQTAATQDPHGSKHADETNGPWYSGLRGKLMIAIGVVLSGTLIAAAVALAGYANVRATIDVIVGQAVPAMKEGMSVAQQAERLVALAPALSSASDVKTREEVSARIQQARQEFANRLDRLRATGSGGEQLAAIEEASKALLGNLAQLDAAAAERVRHAGQRAALLPKLLEADGQIQKFTAPWRTVMANEEEQARETLADADSSADELRGAADTLNDVSKRAKPLIGVIEEATSARNMLLEASGSSDEQRLSIIETRLGLVFANLANAAALLPEKLAAAIGAQTKALRSIALGDNALIESRRKELAIQSQSLALLESNHALTERMATSIAAMVQNQERGIAAASGATGRMLDNSRLTQIAVSVVSVIVSILVVWLYVGRSVVRRLMTLKSGMRRIAAGDLDTDIALDGRDEIAEMGAALRIFRDTAREVEHTRAEAESERTRAAGERRQAMLTIADQFESGVKIVVETVSAAATQMHETASTMVETAEDTSRQAGSAAAAAQQASSNVDSAASAAHQLSLSISEISRQVTESATITGQAAQDAQRTDATMRSLNDAATRIGAVLDLITDIAGQTNLLALNATIEAARAGEAGKGFAVVASEVKQLASQTAKATDQIAGQVGAMQTATNEAVGAIRTIGATIARLNDIATGIAAAVEEQGAATAEIARNVQQAAGGTAQASENIGQVRTAAGQTGESAQAVLSVAGQVSNETSRLLQQIDRFLRQVRSA</sequence>
<dbReference type="Gene3D" id="6.10.340.10">
    <property type="match status" value="1"/>
</dbReference>
<evidence type="ECO:0000259" key="9">
    <source>
        <dbReference type="PROSITE" id="PS50192"/>
    </source>
</evidence>
<dbReference type="SUPFAM" id="SSF58104">
    <property type="entry name" value="Methyl-accepting chemotaxis protein (MCP) signaling domain"/>
    <property type="match status" value="1"/>
</dbReference>
<dbReference type="Pfam" id="PF00672">
    <property type="entry name" value="HAMP"/>
    <property type="match status" value="1"/>
</dbReference>
<evidence type="ECO:0000313" key="12">
    <source>
        <dbReference type="Proteomes" id="UP000283458"/>
    </source>
</evidence>
<protein>
    <submittedName>
        <fullName evidence="11">HAMP domain-containing protein</fullName>
    </submittedName>
</protein>
<dbReference type="PROSITE" id="PS50885">
    <property type="entry name" value="HAMP"/>
    <property type="match status" value="1"/>
</dbReference>
<dbReference type="SMART" id="SM00283">
    <property type="entry name" value="MA"/>
    <property type="match status" value="1"/>
</dbReference>
<evidence type="ECO:0000256" key="2">
    <source>
        <dbReference type="ARBA" id="ARBA00022519"/>
    </source>
</evidence>
<feature type="domain" description="HAMP" evidence="10">
    <location>
        <begin position="381"/>
        <end position="433"/>
    </location>
</feature>
<dbReference type="PROSITE" id="PS50192">
    <property type="entry name" value="T_SNARE"/>
    <property type="match status" value="1"/>
</dbReference>
<keyword evidence="7" id="KW-0472">Membrane</keyword>
<dbReference type="PROSITE" id="PS50111">
    <property type="entry name" value="CHEMOTAXIS_TRANSDUC_2"/>
    <property type="match status" value="1"/>
</dbReference>
<organism evidence="11 12">
    <name type="scientific">Azospirillum cavernae</name>
    <dbReference type="NCBI Taxonomy" id="2320860"/>
    <lineage>
        <taxon>Bacteria</taxon>
        <taxon>Pseudomonadati</taxon>
        <taxon>Pseudomonadota</taxon>
        <taxon>Alphaproteobacteria</taxon>
        <taxon>Rhodospirillales</taxon>
        <taxon>Azospirillaceae</taxon>
        <taxon>Azospirillum</taxon>
    </lineage>
</organism>
<dbReference type="AlphaFoldDB" id="A0A418VTA5"/>
<dbReference type="CDD" id="cd06225">
    <property type="entry name" value="HAMP"/>
    <property type="match status" value="1"/>
</dbReference>
<keyword evidence="2" id="KW-1003">Cell membrane</keyword>
<feature type="region of interest" description="Disordered" evidence="6">
    <location>
        <begin position="1"/>
        <end position="23"/>
    </location>
</feature>
<evidence type="ECO:0000256" key="3">
    <source>
        <dbReference type="ARBA" id="ARBA00023224"/>
    </source>
</evidence>
<dbReference type="Gene3D" id="1.20.58.920">
    <property type="match status" value="1"/>
</dbReference>
<dbReference type="EMBL" id="QYUL01000003">
    <property type="protein sequence ID" value="RJF79703.1"/>
    <property type="molecule type" value="Genomic_DNA"/>
</dbReference>
<dbReference type="InterPro" id="IPR003660">
    <property type="entry name" value="HAMP_dom"/>
</dbReference>